<dbReference type="SUPFAM" id="SSF56672">
    <property type="entry name" value="DNA/RNA polymerases"/>
    <property type="match status" value="1"/>
</dbReference>
<proteinExistence type="predicted"/>
<reference evidence="2" key="1">
    <citation type="submission" date="2023-03" db="EMBL/GenBank/DDBJ databases">
        <title>Electrophorus voltai genome.</title>
        <authorList>
            <person name="Bian C."/>
        </authorList>
    </citation>
    <scope>NUCLEOTIDE SEQUENCE</scope>
    <source>
        <strain evidence="2">CB-2022</strain>
        <tissue evidence="2">Muscle</tissue>
    </source>
</reference>
<keyword evidence="1" id="KW-0812">Transmembrane</keyword>
<feature type="transmembrane region" description="Helical" evidence="1">
    <location>
        <begin position="104"/>
        <end position="124"/>
    </location>
</feature>
<name>A0AAD9DPG2_9TELE</name>
<protein>
    <submittedName>
        <fullName evidence="2">Uncharacterized protein</fullName>
    </submittedName>
</protein>
<dbReference type="InterPro" id="IPR043502">
    <property type="entry name" value="DNA/RNA_pol_sf"/>
</dbReference>
<evidence type="ECO:0000313" key="3">
    <source>
        <dbReference type="Proteomes" id="UP001239994"/>
    </source>
</evidence>
<dbReference type="Proteomes" id="UP001239994">
    <property type="component" value="Unassembled WGS sequence"/>
</dbReference>
<evidence type="ECO:0000313" key="2">
    <source>
        <dbReference type="EMBL" id="KAK1787909.1"/>
    </source>
</evidence>
<keyword evidence="1" id="KW-1133">Transmembrane helix</keyword>
<gene>
    <name evidence="2" type="ORF">P4O66_016395</name>
</gene>
<evidence type="ECO:0000256" key="1">
    <source>
        <dbReference type="SAM" id="Phobius"/>
    </source>
</evidence>
<comment type="caution">
    <text evidence="2">The sequence shown here is derived from an EMBL/GenBank/DDBJ whole genome shotgun (WGS) entry which is preliminary data.</text>
</comment>
<dbReference type="AlphaFoldDB" id="A0AAD9DPG2"/>
<organism evidence="2 3">
    <name type="scientific">Electrophorus voltai</name>
    <dbReference type="NCBI Taxonomy" id="2609070"/>
    <lineage>
        <taxon>Eukaryota</taxon>
        <taxon>Metazoa</taxon>
        <taxon>Chordata</taxon>
        <taxon>Craniata</taxon>
        <taxon>Vertebrata</taxon>
        <taxon>Euteleostomi</taxon>
        <taxon>Actinopterygii</taxon>
        <taxon>Neopterygii</taxon>
        <taxon>Teleostei</taxon>
        <taxon>Ostariophysi</taxon>
        <taxon>Gymnotiformes</taxon>
        <taxon>Gymnotoidei</taxon>
        <taxon>Gymnotidae</taxon>
        <taxon>Electrophorus</taxon>
    </lineage>
</organism>
<keyword evidence="1" id="KW-0472">Membrane</keyword>
<sequence>EENAMEMYVDEALSQGFIQPSTSPLASGFFFIRKKTKVLWMRCLLTTLHLNRLTITAPRCMRYVAFWTPGDLVDWEGFGPEEQSWVPCCDVLDPVSFRISTCSFLTGLLLVLWDALTAFLLGILGRVRHLPHWSSWASLYPGRNPSTLQHPTCCSSPG</sequence>
<accession>A0AAD9DPG2</accession>
<feature type="non-terminal residue" evidence="2">
    <location>
        <position position="1"/>
    </location>
</feature>
<dbReference type="EMBL" id="JAROKS010000023">
    <property type="protein sequence ID" value="KAK1787909.1"/>
    <property type="molecule type" value="Genomic_DNA"/>
</dbReference>
<keyword evidence="3" id="KW-1185">Reference proteome</keyword>
<dbReference type="Gene3D" id="3.10.10.10">
    <property type="entry name" value="HIV Type 1 Reverse Transcriptase, subunit A, domain 1"/>
    <property type="match status" value="1"/>
</dbReference>